<organism evidence="2 4">
    <name type="scientific">Corynebacterium curieae</name>
    <dbReference type="NCBI Taxonomy" id="2913500"/>
    <lineage>
        <taxon>Bacteria</taxon>
        <taxon>Bacillati</taxon>
        <taxon>Actinomycetota</taxon>
        <taxon>Actinomycetes</taxon>
        <taxon>Mycobacteriales</taxon>
        <taxon>Corynebacteriaceae</taxon>
        <taxon>Corynebacterium</taxon>
    </lineage>
</organism>
<reference evidence="3 5" key="2">
    <citation type="submission" date="2023-08" db="EMBL/GenBank/DDBJ databases">
        <title>Genomic characterization of the C. tuberculostearicum species complex, a ubiquitous member of the human skin microbiome.</title>
        <authorList>
            <person name="Ahmed N."/>
            <person name="Deming C."/>
            <person name="Conlan S."/>
            <person name="Segre J."/>
        </authorList>
    </citation>
    <scope>NUCLEOTIDE SEQUENCE [LARGE SCALE GENOMIC DNA]</scope>
    <source>
        <strain evidence="3 5">CTNIH19</strain>
    </source>
</reference>
<dbReference type="Pfam" id="PF09346">
    <property type="entry name" value="SMI1_KNR4"/>
    <property type="match status" value="1"/>
</dbReference>
<dbReference type="SMART" id="SM00860">
    <property type="entry name" value="SMI1_KNR4"/>
    <property type="match status" value="1"/>
</dbReference>
<proteinExistence type="predicted"/>
<evidence type="ECO:0000313" key="4">
    <source>
        <dbReference type="Proteomes" id="UP001146430"/>
    </source>
</evidence>
<dbReference type="InterPro" id="IPR037883">
    <property type="entry name" value="Knr4/Smi1-like_sf"/>
</dbReference>
<dbReference type="SUPFAM" id="SSF160631">
    <property type="entry name" value="SMI1/KNR4-like"/>
    <property type="match status" value="1"/>
</dbReference>
<gene>
    <name evidence="2" type="ORF">L8V01_08430</name>
    <name evidence="3" type="ORF">RAE13_07635</name>
</gene>
<evidence type="ECO:0000259" key="1">
    <source>
        <dbReference type="SMART" id="SM00860"/>
    </source>
</evidence>
<feature type="domain" description="Knr4/Smi1-like" evidence="1">
    <location>
        <begin position="14"/>
        <end position="156"/>
    </location>
</feature>
<protein>
    <submittedName>
        <fullName evidence="2">SMI1/KNR4 family protein</fullName>
    </submittedName>
</protein>
<dbReference type="Gene3D" id="3.40.1580.10">
    <property type="entry name" value="SMI1/KNR4-like"/>
    <property type="match status" value="1"/>
</dbReference>
<dbReference type="EMBL" id="JAVBID010000008">
    <property type="protein sequence ID" value="MDV2424276.1"/>
    <property type="molecule type" value="Genomic_DNA"/>
</dbReference>
<dbReference type="EMBL" id="JAKMUU010000004">
    <property type="protein sequence ID" value="MCZ9307499.1"/>
    <property type="molecule type" value="Genomic_DNA"/>
</dbReference>
<dbReference type="InterPro" id="IPR018958">
    <property type="entry name" value="Knr4/Smi1-like_dom"/>
</dbReference>
<evidence type="ECO:0000313" key="2">
    <source>
        <dbReference type="EMBL" id="MCZ9307499.1"/>
    </source>
</evidence>
<accession>A0A9X3MB28</accession>
<dbReference type="Proteomes" id="UP001185631">
    <property type="component" value="Unassembled WGS sequence"/>
</dbReference>
<dbReference type="Proteomes" id="UP001146430">
    <property type="component" value="Unassembled WGS sequence"/>
</dbReference>
<dbReference type="RefSeq" id="WP_269946639.1">
    <property type="nucleotide sequence ID" value="NZ_JAKMUU010000004.1"/>
</dbReference>
<dbReference type="AlphaFoldDB" id="A0A9X3MB28"/>
<evidence type="ECO:0000313" key="5">
    <source>
        <dbReference type="Proteomes" id="UP001185631"/>
    </source>
</evidence>
<evidence type="ECO:0000313" key="3">
    <source>
        <dbReference type="EMBL" id="MDV2424276.1"/>
    </source>
</evidence>
<sequence>MPHRTIDFEFPGKKCTSLRIRSLEKALGKKLPEEYRELIKRSGAGILSLKNSFLTFPYDGDDSYELSVEQILGNGQTREGDPNDLVDYGRFLADEYEIPDEVLLFGISESGMHEYLAINYGLEEYPHLSVLYCDDEAEGPEGIVKIADSFADFLNLLGPHPDYVDEDEEETQEDKNYVHKRSAQGPLVDKLQRAIQLTPTPGLESHIRRAAEKTTLKVRKISPELFTFLDLVYWALQHDAPLQGIEDVAGNKPDSLDELLTHSFLIEEHKAGFLCSVAPYEIWWNTRVDEGSLVQKGDGFYLNQDVVDKALEESL</sequence>
<name>A0A9X3MB28_9CORY</name>
<reference evidence="2" key="1">
    <citation type="submission" date="2022-02" db="EMBL/GenBank/DDBJ databases">
        <title>Corynebacterium sp. from urogenital microbiome.</title>
        <authorList>
            <person name="Cappelli E.A."/>
            <person name="Ribeiro T.G."/>
            <person name="Peixe L."/>
        </authorList>
    </citation>
    <scope>NUCLEOTIDE SEQUENCE</scope>
    <source>
        <strain evidence="2">C8Ua_181</strain>
    </source>
</reference>
<keyword evidence="5" id="KW-1185">Reference proteome</keyword>
<comment type="caution">
    <text evidence="2">The sequence shown here is derived from an EMBL/GenBank/DDBJ whole genome shotgun (WGS) entry which is preliminary data.</text>
</comment>